<keyword evidence="4" id="KW-1133">Transmembrane helix</keyword>
<dbReference type="InterPro" id="IPR001082">
    <property type="entry name" value="Pilin"/>
</dbReference>
<dbReference type="NCBIfam" id="TIGR02532">
    <property type="entry name" value="IV_pilin_GFxxxE"/>
    <property type="match status" value="1"/>
</dbReference>
<dbReference type="EMBL" id="JACHNL010000001">
    <property type="protein sequence ID" value="MBB4721725.1"/>
    <property type="molecule type" value="Genomic_DNA"/>
</dbReference>
<comment type="similarity">
    <text evidence="1 3">Belongs to the N-Me-Phe pilin family.</text>
</comment>
<dbReference type="InterPro" id="IPR012902">
    <property type="entry name" value="N_methyl_site"/>
</dbReference>
<keyword evidence="4" id="KW-0472">Membrane</keyword>
<keyword evidence="4" id="KW-0812">Transmembrane</keyword>
<dbReference type="GO" id="GO:0044096">
    <property type="term" value="C:type IV pilus"/>
    <property type="evidence" value="ECO:0007669"/>
    <property type="project" value="TreeGrafter"/>
</dbReference>
<dbReference type="PANTHER" id="PTHR30093">
    <property type="entry name" value="GENERAL SECRETION PATHWAY PROTEIN G"/>
    <property type="match status" value="1"/>
</dbReference>
<reference evidence="5 6" key="1">
    <citation type="submission" date="2020-08" db="EMBL/GenBank/DDBJ databases">
        <title>Studying the diversity of plant-associated saprophytic bacteria and their role in host health and plant-pathogen interactions.</title>
        <authorList>
            <person name="Potnis N."/>
        </authorList>
    </citation>
    <scope>NUCLEOTIDE SEQUENCE [LARGE SCALE GENOMIC DNA]</scope>
    <source>
        <strain evidence="5 6">CFBP 7922</strain>
    </source>
</reference>
<sequence length="135" mass="14072">MSGQKGFSLIELMIVIAIIAILAAIAFPAYQSSVAKAQLTAALAEIRPGKTTLETVVQDGRDPLLVDKSYVGLTVSTRCSSVSATLDSSGVGEISCTLQGSSLVSGRDLKLKRSAAGQWTCDASAFDQKYRPAGC</sequence>
<evidence type="ECO:0000256" key="4">
    <source>
        <dbReference type="SAM" id="Phobius"/>
    </source>
</evidence>
<dbReference type="GO" id="GO:0007155">
    <property type="term" value="P:cell adhesion"/>
    <property type="evidence" value="ECO:0007669"/>
    <property type="project" value="InterPro"/>
</dbReference>
<name>A0AAW3TWW7_XANEU</name>
<protein>
    <submittedName>
        <fullName evidence="5">Type IV pilus assembly protein PilA</fullName>
    </submittedName>
</protein>
<dbReference type="GO" id="GO:0043107">
    <property type="term" value="P:type IV pilus-dependent motility"/>
    <property type="evidence" value="ECO:0007669"/>
    <property type="project" value="TreeGrafter"/>
</dbReference>
<dbReference type="SUPFAM" id="SSF54523">
    <property type="entry name" value="Pili subunits"/>
    <property type="match status" value="1"/>
</dbReference>
<feature type="transmembrane region" description="Helical" evidence="4">
    <location>
        <begin position="12"/>
        <end position="30"/>
    </location>
</feature>
<dbReference type="Proteomes" id="UP000576603">
    <property type="component" value="Unassembled WGS sequence"/>
</dbReference>
<evidence type="ECO:0000256" key="2">
    <source>
        <dbReference type="ARBA" id="ARBA00022481"/>
    </source>
</evidence>
<dbReference type="RefSeq" id="WP_184419736.1">
    <property type="nucleotide sequence ID" value="NZ_JACHNK010000001.1"/>
</dbReference>
<evidence type="ECO:0000313" key="5">
    <source>
        <dbReference type="EMBL" id="MBB4721725.1"/>
    </source>
</evidence>
<evidence type="ECO:0000256" key="1">
    <source>
        <dbReference type="ARBA" id="ARBA00005233"/>
    </source>
</evidence>
<dbReference type="Pfam" id="PF00114">
    <property type="entry name" value="Pilin"/>
    <property type="match status" value="1"/>
</dbReference>
<organism evidence="5 6">
    <name type="scientific">Xanthomonas euvesicatoria</name>
    <dbReference type="NCBI Taxonomy" id="456327"/>
    <lineage>
        <taxon>Bacteria</taxon>
        <taxon>Pseudomonadati</taxon>
        <taxon>Pseudomonadota</taxon>
        <taxon>Gammaproteobacteria</taxon>
        <taxon>Lysobacterales</taxon>
        <taxon>Lysobacteraceae</taxon>
        <taxon>Xanthomonas</taxon>
    </lineage>
</organism>
<dbReference type="InterPro" id="IPR045584">
    <property type="entry name" value="Pilin-like"/>
</dbReference>
<accession>A0AAW3TWW7</accession>
<evidence type="ECO:0000313" key="6">
    <source>
        <dbReference type="Proteomes" id="UP000576603"/>
    </source>
</evidence>
<dbReference type="Gene3D" id="3.30.700.10">
    <property type="entry name" value="Glycoprotein, Type 4 Pilin"/>
    <property type="match status" value="1"/>
</dbReference>
<dbReference type="AlphaFoldDB" id="A0AAW3TWW7"/>
<proteinExistence type="inferred from homology"/>
<comment type="caution">
    <text evidence="5">The sequence shown here is derived from an EMBL/GenBank/DDBJ whole genome shotgun (WGS) entry which is preliminary data.</text>
</comment>
<gene>
    <name evidence="5" type="ORF">FHY32_000023</name>
</gene>
<keyword evidence="3" id="KW-0281">Fimbrium</keyword>
<dbReference type="PANTHER" id="PTHR30093:SF34">
    <property type="entry name" value="PREPILIN PEPTIDASE-DEPENDENT PROTEIN D"/>
    <property type="match status" value="1"/>
</dbReference>
<evidence type="ECO:0000256" key="3">
    <source>
        <dbReference type="RuleBase" id="RU000389"/>
    </source>
</evidence>
<keyword evidence="2" id="KW-0488">Methylation</keyword>
<dbReference type="Pfam" id="PF07963">
    <property type="entry name" value="N_methyl"/>
    <property type="match status" value="1"/>
</dbReference>
<dbReference type="PROSITE" id="PS00409">
    <property type="entry name" value="PROKAR_NTER_METHYL"/>
    <property type="match status" value="1"/>
</dbReference>